<dbReference type="PANTHER" id="PTHR19871">
    <property type="entry name" value="BETA TRANSDUCIN-RELATED PROTEIN"/>
    <property type="match status" value="1"/>
</dbReference>
<dbReference type="SUPFAM" id="SSF50998">
    <property type="entry name" value="Quinoprotein alcohol dehydrogenase-like"/>
    <property type="match status" value="1"/>
</dbReference>
<dbReference type="PANTHER" id="PTHR19871:SF41">
    <property type="entry name" value="NACHT DOMAIN- AND WD REPEAT-CONTAINING PROTEIN 1-LIKE"/>
    <property type="match status" value="1"/>
</dbReference>
<dbReference type="InterPro" id="IPR015943">
    <property type="entry name" value="WD40/YVTN_repeat-like_dom_sf"/>
</dbReference>
<dbReference type="Gene3D" id="3.40.50.300">
    <property type="entry name" value="P-loop containing nucleotide triphosphate hydrolases"/>
    <property type="match status" value="1"/>
</dbReference>
<dbReference type="SUPFAM" id="SSF50978">
    <property type="entry name" value="WD40 repeat-like"/>
    <property type="match status" value="1"/>
</dbReference>
<dbReference type="InterPro" id="IPR007111">
    <property type="entry name" value="NACHT_NTPase"/>
</dbReference>
<dbReference type="InterPro" id="IPR011047">
    <property type="entry name" value="Quinoprotein_ADH-like_sf"/>
</dbReference>
<name>A0ABM0M4G8_SACKO</name>
<evidence type="ECO:0000313" key="8">
    <source>
        <dbReference type="RefSeq" id="XP_006814909.1"/>
    </source>
</evidence>
<proteinExistence type="predicted"/>
<reference evidence="8" key="1">
    <citation type="submission" date="2025-08" db="UniProtKB">
        <authorList>
            <consortium name="RefSeq"/>
        </authorList>
    </citation>
    <scope>IDENTIFICATION</scope>
    <source>
        <tissue evidence="8">Testes</tissue>
    </source>
</reference>
<feature type="domain" description="NWD1/2-like winged helix-turn-helix" evidence="6">
    <location>
        <begin position="627"/>
        <end position="740"/>
    </location>
</feature>
<dbReference type="Gene3D" id="2.130.10.10">
    <property type="entry name" value="YVTN repeat-like/Quinoprotein amine dehydrogenase"/>
    <property type="match status" value="4"/>
</dbReference>
<dbReference type="InterPro" id="IPR020472">
    <property type="entry name" value="WD40_PAC1"/>
</dbReference>
<keyword evidence="7" id="KW-1185">Reference proteome</keyword>
<dbReference type="InterPro" id="IPR036322">
    <property type="entry name" value="WD40_repeat_dom_sf"/>
</dbReference>
<dbReference type="InterPro" id="IPR019775">
    <property type="entry name" value="WD40_repeat_CS"/>
</dbReference>
<dbReference type="RefSeq" id="XP_006814909.1">
    <property type="nucleotide sequence ID" value="XM_006814846.1"/>
</dbReference>
<dbReference type="PROSITE" id="PS00678">
    <property type="entry name" value="WD_REPEATS_1"/>
    <property type="match status" value="5"/>
</dbReference>
<dbReference type="PRINTS" id="PR00320">
    <property type="entry name" value="GPROTEINBRPT"/>
</dbReference>
<feature type="repeat" description="WD" evidence="3">
    <location>
        <begin position="1382"/>
        <end position="1423"/>
    </location>
</feature>
<evidence type="ECO:0000256" key="4">
    <source>
        <dbReference type="SAM" id="MobiDB-lite"/>
    </source>
</evidence>
<dbReference type="InterPro" id="IPR027417">
    <property type="entry name" value="P-loop_NTPase"/>
</dbReference>
<feature type="repeat" description="WD" evidence="3">
    <location>
        <begin position="1302"/>
        <end position="1343"/>
    </location>
</feature>
<feature type="repeat" description="WD" evidence="3">
    <location>
        <begin position="1049"/>
        <end position="1090"/>
    </location>
</feature>
<feature type="repeat" description="WD" evidence="3">
    <location>
        <begin position="1466"/>
        <end position="1507"/>
    </location>
</feature>
<feature type="repeat" description="WD" evidence="3">
    <location>
        <begin position="1424"/>
        <end position="1465"/>
    </location>
</feature>
<dbReference type="CDD" id="cd00200">
    <property type="entry name" value="WD40"/>
    <property type="match status" value="2"/>
</dbReference>
<protein>
    <submittedName>
        <fullName evidence="8">NACHT and WD repeat domain-containing protein 1-like</fullName>
    </submittedName>
</protein>
<gene>
    <name evidence="8" type="primary">LOC102802539</name>
</gene>
<dbReference type="PROSITE" id="PS50082">
    <property type="entry name" value="WD_REPEATS_2"/>
    <property type="match status" value="11"/>
</dbReference>
<dbReference type="Pfam" id="PF05729">
    <property type="entry name" value="NACHT"/>
    <property type="match status" value="1"/>
</dbReference>
<dbReference type="SMART" id="SM00320">
    <property type="entry name" value="WD40"/>
    <property type="match status" value="13"/>
</dbReference>
<evidence type="ECO:0000256" key="3">
    <source>
        <dbReference type="PROSITE-ProRule" id="PRU00221"/>
    </source>
</evidence>
<dbReference type="InterPro" id="IPR057588">
    <property type="entry name" value="NWD1/2-like_WH"/>
</dbReference>
<dbReference type="Pfam" id="PF25469">
    <property type="entry name" value="WHD_NWD1"/>
    <property type="match status" value="1"/>
</dbReference>
<dbReference type="Pfam" id="PF00400">
    <property type="entry name" value="WD40"/>
    <property type="match status" value="12"/>
</dbReference>
<feature type="repeat" description="WD" evidence="3">
    <location>
        <begin position="1007"/>
        <end position="1048"/>
    </location>
</feature>
<feature type="repeat" description="WD" evidence="3">
    <location>
        <begin position="965"/>
        <end position="1006"/>
    </location>
</feature>
<evidence type="ECO:0000256" key="1">
    <source>
        <dbReference type="ARBA" id="ARBA00022574"/>
    </source>
</evidence>
<keyword evidence="1 3" id="KW-0853">WD repeat</keyword>
<dbReference type="InterPro" id="IPR052752">
    <property type="entry name" value="NACHT-WD_repeat"/>
</dbReference>
<evidence type="ECO:0000259" key="5">
    <source>
        <dbReference type="Pfam" id="PF05729"/>
    </source>
</evidence>
<feature type="compositionally biased region" description="Polar residues" evidence="4">
    <location>
        <begin position="1604"/>
        <end position="1614"/>
    </location>
</feature>
<feature type="repeat" description="WD" evidence="3">
    <location>
        <begin position="1218"/>
        <end position="1259"/>
    </location>
</feature>
<feature type="repeat" description="WD" evidence="3">
    <location>
        <begin position="1133"/>
        <end position="1174"/>
    </location>
</feature>
<dbReference type="GeneID" id="102802539"/>
<feature type="region of interest" description="Disordered" evidence="4">
    <location>
        <begin position="1579"/>
        <end position="1638"/>
    </location>
</feature>
<dbReference type="PROSITE" id="PS50294">
    <property type="entry name" value="WD_REPEATS_REGION"/>
    <property type="match status" value="8"/>
</dbReference>
<feature type="repeat" description="WD" evidence="3">
    <location>
        <begin position="1260"/>
        <end position="1293"/>
    </location>
</feature>
<accession>A0ABM0M4G8</accession>
<evidence type="ECO:0000259" key="6">
    <source>
        <dbReference type="Pfam" id="PF25469"/>
    </source>
</evidence>
<organism evidence="7 8">
    <name type="scientific">Saccoglossus kowalevskii</name>
    <name type="common">Acorn worm</name>
    <dbReference type="NCBI Taxonomy" id="10224"/>
    <lineage>
        <taxon>Eukaryota</taxon>
        <taxon>Metazoa</taxon>
        <taxon>Hemichordata</taxon>
        <taxon>Enteropneusta</taxon>
        <taxon>Harrimaniidae</taxon>
        <taxon>Saccoglossus</taxon>
    </lineage>
</organism>
<feature type="domain" description="NACHT" evidence="5">
    <location>
        <begin position="408"/>
        <end position="577"/>
    </location>
</feature>
<feature type="repeat" description="WD" evidence="3">
    <location>
        <begin position="1175"/>
        <end position="1209"/>
    </location>
</feature>
<dbReference type="InterPro" id="IPR001680">
    <property type="entry name" value="WD40_rpt"/>
</dbReference>
<dbReference type="SUPFAM" id="SSF52540">
    <property type="entry name" value="P-loop containing nucleoside triphosphate hydrolases"/>
    <property type="match status" value="1"/>
</dbReference>
<dbReference type="Proteomes" id="UP000694865">
    <property type="component" value="Unplaced"/>
</dbReference>
<evidence type="ECO:0000256" key="2">
    <source>
        <dbReference type="ARBA" id="ARBA00022737"/>
    </source>
</evidence>
<sequence>MASKSDSTMDDIYAGHVAALPQLPSRVVKVFLSCLQSDTESERVALLQDVYPDLQEHCLQYGLDFQLFDMHQYGSNSITIDHETTATRILELEDSHRLSQGPFFVSLIGSKYGECILPAVIEEAEYAHIKDCAFEAGRNINLLDEWYLEDVTSTEKKVYRLQPISMKLKHFYDIGVENKELQEKDRLQWKKTHETLLELLQQCSEYAFDEGLINEDEVHKYYMSGLETEVSTAISRSEESAKNCLFVFRNLEDIPQNLNSDHPELPKYIDMKKPKHKFDKKAQDRLKKLKEGRIPSKVPGENILNFSVKWTEKGIDPEFSAHKMYLKDLCMQVSEKLKTLIDRRMASECQDPLRPTIEDSRHMFNEVVEHVRMSSVYCRDFVGRETLLSQVKNSILSNRNDSDRVSHPIVLEGIVGSGKSATLSMLAKTATSWLGENTVAIIRFTCLTLYSKSARDILISICRQICKAYKKKLSDIPEDFDTLKSFFPDLLNKVSNASRPLLIIIDNIENVRKDFDAHNLQWLPANLPTNVFVIVSITHDSQLKVTLEKKILISSNFIQVPPLTEKELQRIINQFLHACNRTLTTEQLKLFVRAVQKNCQPLFAKLLCQETKFVNPSGNGREPITACKEAIHRIFQHLEEKYGSIIVQHTIRYLTAPNHGITEIEILDLLSCNDEVINAIYPNQLPMVLRFPHRVWANIKYDLGLLLCEVHIDNKTLLKWSNEILKQTAKDRYLCTKTNIVICHRDFSELFLQTWVKQKPLNLPNREVEVDDNRKVAPQPLLYGETRYNMRRLSELWYHLIFSGDLKRLKMATFCNFEYLLAKTHATSIYHLISDFDIMFQQTIDSELELISNAIRLSLAALSADPLQLAAELIGRLLPMKDDYPEDLENLVQQAMEWCDLYTRPLLVPLSSWLPNPRESLVTSLSCEGLTWMTVTLDNQNVICATRSNAVTVYHIASKQRIRNYHGHESDITCLQLSHDEKFIATGSTDKTVRMWDLETEKSLLTLTGHMGSVTCLTISHNDHRVMSGSSDCMLNVYRVDTGEKLHTFKEHSKPITSIAINSYDDVLVSTAADTTIKIWNLDDFTLLESIEDFSSSMICMALSDDNTFIVSGCENGKVQLNSLTTGTEIHCLERHKHKVSAITVSHDSTYAIVGTTDNMVHVYNLKSAELLHTFTGHTHPITCLSVTQDDYFVISASFDQTVKVWNLDKQPRNEPNPDNHKDQVLCVAISKDGTYAITGSKDCTLKIWNLEISQIVQSLEEHEKPVTSVDLAEDCTFAVSGSEDATVKVWSVMMGFVVVTFSEHRDKITTVRILSDNQRILSADMKNSIKVWFAESGEVILSCSGPSTFVTTTPSSTFCISGDGDERMKIWQVGDGKSVHTISHLKPITCFTVTKDNKFCITGSEDESLKVWEIETGKITQILAGHDDGVTCVAVADHNRHVISGSLDTTLIIWNMMTGEVDRALNGHTDGVTGVRMTTDGSIAISGSKDGTLRVWSVQRGTLITSFYMHVGVVNLEMSFDASHIIVQLADGGHAPLLCLHNSPATDVKSQSQVDINVNEDPWPVLPIKPKPPLVHKQSVVLPPTGSRKSTVIPPGEAGKANATATTGQTSNKKGALSGTIGTSKDSKGTPKKNKKSGVCIIL</sequence>
<evidence type="ECO:0000313" key="7">
    <source>
        <dbReference type="Proteomes" id="UP000694865"/>
    </source>
</evidence>
<keyword evidence="2" id="KW-0677">Repeat</keyword>